<keyword evidence="12" id="KW-1185">Reference proteome</keyword>
<evidence type="ECO:0000256" key="7">
    <source>
        <dbReference type="ARBA" id="ARBA00022827"/>
    </source>
</evidence>
<organism evidence="11 12">
    <name type="scientific">Noviherbaspirillum autotrophicum</name>
    <dbReference type="NCBI Taxonomy" id="709839"/>
    <lineage>
        <taxon>Bacteria</taxon>
        <taxon>Pseudomonadati</taxon>
        <taxon>Pseudomonadota</taxon>
        <taxon>Betaproteobacteria</taxon>
        <taxon>Burkholderiales</taxon>
        <taxon>Oxalobacteraceae</taxon>
        <taxon>Noviherbaspirillum</taxon>
    </lineage>
</organism>
<evidence type="ECO:0000313" key="11">
    <source>
        <dbReference type="EMBL" id="KIF82134.1"/>
    </source>
</evidence>
<comment type="catalytic activity">
    <reaction evidence="10">
        <text>L-threonyl-[protein] + FAD = FMN-L-threonyl-[protein] + AMP + H(+)</text>
        <dbReference type="Rhea" id="RHEA:36847"/>
        <dbReference type="Rhea" id="RHEA-COMP:11060"/>
        <dbReference type="Rhea" id="RHEA-COMP:11061"/>
        <dbReference type="ChEBI" id="CHEBI:15378"/>
        <dbReference type="ChEBI" id="CHEBI:30013"/>
        <dbReference type="ChEBI" id="CHEBI:57692"/>
        <dbReference type="ChEBI" id="CHEBI:74257"/>
        <dbReference type="ChEBI" id="CHEBI:456215"/>
        <dbReference type="EC" id="2.7.1.180"/>
    </reaction>
</comment>
<evidence type="ECO:0000256" key="5">
    <source>
        <dbReference type="ARBA" id="ARBA00022679"/>
    </source>
</evidence>
<name>A0A0C2BPX5_9BURK</name>
<dbReference type="EC" id="2.7.1.180" evidence="2"/>
<evidence type="ECO:0000256" key="2">
    <source>
        <dbReference type="ARBA" id="ARBA00011955"/>
    </source>
</evidence>
<keyword evidence="7" id="KW-0274">FAD</keyword>
<evidence type="ECO:0000256" key="4">
    <source>
        <dbReference type="ARBA" id="ARBA00022630"/>
    </source>
</evidence>
<dbReference type="PANTHER" id="PTHR30040">
    <property type="entry name" value="THIAMINE BIOSYNTHESIS LIPOPROTEIN APBE"/>
    <property type="match status" value="1"/>
</dbReference>
<dbReference type="PANTHER" id="PTHR30040:SF2">
    <property type="entry name" value="FAD:PROTEIN FMN TRANSFERASE"/>
    <property type="match status" value="1"/>
</dbReference>
<protein>
    <recommendedName>
        <fullName evidence="3">FAD:protein FMN transferase</fullName>
        <ecNumber evidence="2">2.7.1.180</ecNumber>
    </recommendedName>
    <alternativeName>
        <fullName evidence="9">Flavin transferase</fullName>
    </alternativeName>
</protein>
<comment type="cofactor">
    <cofactor evidence="1">
        <name>Mg(2+)</name>
        <dbReference type="ChEBI" id="CHEBI:18420"/>
    </cofactor>
</comment>
<dbReference type="GO" id="GO:0016740">
    <property type="term" value="F:transferase activity"/>
    <property type="evidence" value="ECO:0007669"/>
    <property type="project" value="UniProtKB-KW"/>
</dbReference>
<dbReference type="Proteomes" id="UP000031572">
    <property type="component" value="Unassembled WGS sequence"/>
</dbReference>
<evidence type="ECO:0000256" key="10">
    <source>
        <dbReference type="ARBA" id="ARBA00048540"/>
    </source>
</evidence>
<evidence type="ECO:0000256" key="6">
    <source>
        <dbReference type="ARBA" id="ARBA00022723"/>
    </source>
</evidence>
<dbReference type="EMBL" id="JWJG01000028">
    <property type="protein sequence ID" value="KIF82134.1"/>
    <property type="molecule type" value="Genomic_DNA"/>
</dbReference>
<dbReference type="InterPro" id="IPR003374">
    <property type="entry name" value="ApbE-like_sf"/>
</dbReference>
<dbReference type="STRING" id="709839.TSA66_17165"/>
<dbReference type="InterPro" id="IPR024932">
    <property type="entry name" value="ApbE"/>
</dbReference>
<sequence length="271" mass="28463">MKRRAQPWLGTLVDITIADPLSDAELAACFDDAFAAIAEVQRLMSFHDPQSDVSRFNRAQPGEAVPVHAHTREVLRTALGVYGASEGIFDISCAPRLVDAGCLPPPGGKRADHVPGSRALSLDEGLHALKSGPLWIDLGGIAKGYAVDLAIQVLQRRAVRSACVNAGGDLRVLGANPVLIRNPRAPTDMAMQVELQDESLATSANYFSGRDAAAGSVLIDGRNGRACAGDFSVTVRAPSCMLADALTKVVAATQDANHPAVARFGACAFII</sequence>
<evidence type="ECO:0000256" key="1">
    <source>
        <dbReference type="ARBA" id="ARBA00001946"/>
    </source>
</evidence>
<dbReference type="GO" id="GO:0046872">
    <property type="term" value="F:metal ion binding"/>
    <property type="evidence" value="ECO:0007669"/>
    <property type="project" value="UniProtKB-KW"/>
</dbReference>
<keyword evidence="4" id="KW-0285">Flavoprotein</keyword>
<gene>
    <name evidence="11" type="ORF">TSA66_17165</name>
</gene>
<dbReference type="Gene3D" id="3.10.520.10">
    <property type="entry name" value="ApbE-like domains"/>
    <property type="match status" value="1"/>
</dbReference>
<accession>A0A0C2BPX5</accession>
<keyword evidence="5" id="KW-0808">Transferase</keyword>
<reference evidence="11 12" key="1">
    <citation type="submission" date="2014-12" db="EMBL/GenBank/DDBJ databases">
        <title>Denitrispirillum autotrophicum gen. nov., sp. nov., Denitrifying, Facultatively Autotrophic Bacteria Isolated from Rice Paddy Soil.</title>
        <authorList>
            <person name="Ishii S."/>
            <person name="Ashida N."/>
            <person name="Ohno H."/>
            <person name="Otsuka S."/>
            <person name="Yokota A."/>
            <person name="Senoo K."/>
        </authorList>
    </citation>
    <scope>NUCLEOTIDE SEQUENCE [LARGE SCALE GENOMIC DNA]</scope>
    <source>
        <strain evidence="11 12">TSA66</strain>
    </source>
</reference>
<proteinExistence type="predicted"/>
<evidence type="ECO:0000256" key="9">
    <source>
        <dbReference type="ARBA" id="ARBA00031306"/>
    </source>
</evidence>
<keyword evidence="8" id="KW-0460">Magnesium</keyword>
<evidence type="ECO:0000313" key="12">
    <source>
        <dbReference type="Proteomes" id="UP000031572"/>
    </source>
</evidence>
<dbReference type="SUPFAM" id="SSF143631">
    <property type="entry name" value="ApbE-like"/>
    <property type="match status" value="1"/>
</dbReference>
<comment type="caution">
    <text evidence="11">The sequence shown here is derived from an EMBL/GenBank/DDBJ whole genome shotgun (WGS) entry which is preliminary data.</text>
</comment>
<evidence type="ECO:0000256" key="3">
    <source>
        <dbReference type="ARBA" id="ARBA00016337"/>
    </source>
</evidence>
<dbReference type="Pfam" id="PF02424">
    <property type="entry name" value="ApbE"/>
    <property type="match status" value="1"/>
</dbReference>
<dbReference type="RefSeq" id="WP_040040810.1">
    <property type="nucleotide sequence ID" value="NZ_JWJG01000028.1"/>
</dbReference>
<evidence type="ECO:0000256" key="8">
    <source>
        <dbReference type="ARBA" id="ARBA00022842"/>
    </source>
</evidence>
<dbReference type="OrthoDB" id="9778595at2"/>
<dbReference type="AlphaFoldDB" id="A0A0C2BPX5"/>
<keyword evidence="6" id="KW-0479">Metal-binding</keyword>